<dbReference type="AlphaFoldDB" id="A0A381VGD7"/>
<dbReference type="Pfam" id="PF07687">
    <property type="entry name" value="M20_dimer"/>
    <property type="match status" value="1"/>
</dbReference>
<evidence type="ECO:0000256" key="1">
    <source>
        <dbReference type="ARBA" id="ARBA00022801"/>
    </source>
</evidence>
<dbReference type="PIRSF" id="PIRSF005962">
    <property type="entry name" value="Pept_M20D_amidohydro"/>
    <property type="match status" value="1"/>
</dbReference>
<dbReference type="FunFam" id="3.30.70.360:FF:000001">
    <property type="entry name" value="N-acetyldiaminopimelate deacetylase"/>
    <property type="match status" value="1"/>
</dbReference>
<protein>
    <recommendedName>
        <fullName evidence="2">Peptidase M20 dimerisation domain-containing protein</fullName>
    </recommendedName>
</protein>
<dbReference type="SUPFAM" id="SSF55031">
    <property type="entry name" value="Bacterial exopeptidase dimerisation domain"/>
    <property type="match status" value="1"/>
</dbReference>
<dbReference type="NCBIfam" id="TIGR01891">
    <property type="entry name" value="amidohydrolases"/>
    <property type="match status" value="1"/>
</dbReference>
<organism evidence="3">
    <name type="scientific">marine metagenome</name>
    <dbReference type="NCBI Taxonomy" id="408172"/>
    <lineage>
        <taxon>unclassified sequences</taxon>
        <taxon>metagenomes</taxon>
        <taxon>ecological metagenomes</taxon>
    </lineage>
</organism>
<dbReference type="Pfam" id="PF01546">
    <property type="entry name" value="Peptidase_M20"/>
    <property type="match status" value="1"/>
</dbReference>
<dbReference type="SUPFAM" id="SSF53187">
    <property type="entry name" value="Zn-dependent exopeptidases"/>
    <property type="match status" value="1"/>
</dbReference>
<evidence type="ECO:0000259" key="2">
    <source>
        <dbReference type="Pfam" id="PF07687"/>
    </source>
</evidence>
<dbReference type="CDD" id="cd05666">
    <property type="entry name" value="M20_Acy1-like"/>
    <property type="match status" value="1"/>
</dbReference>
<dbReference type="Gene3D" id="3.30.70.360">
    <property type="match status" value="1"/>
</dbReference>
<sequence length="426" mass="46047">MPLLLTWALSVVEMTSINSVIILLSIRTRHSIASGEPAMKVIPQIQNNHTELTAWRRDIHAHPELGFEEERTAKLVADRLEGFGYEVERAVGGTGVVGTLRNGQSSRVIGLRADMDALPIHESNEFDHRSRVDGKMHACGHDGHTTMLLGAAKYLAETRNFDGCIHLVFQPAEEGLGGAKAMVDDGLFERYPMDSIYGMHNKPGMDVGRFAIRPGPMMAGGGFFDIKLIGRGAHGARPESSADPIVAASQIVSALQSVVSRNVDPQDTAVLSVTRLLSGEAYNVIPNEATIGGTVRAFQPATLDLMEKRIGEIAAGIAQSLGVIADYNFRLIFLPLINDEDATRIAGDVAASIVSEDNLNRRGPGIMASEDFSYMLNECKGAYINIGNGGEEGHCEVHNPGYDFNDQILPLGATFFARLAETQLPK</sequence>
<reference evidence="3" key="1">
    <citation type="submission" date="2018-05" db="EMBL/GenBank/DDBJ databases">
        <authorList>
            <person name="Lanie J.A."/>
            <person name="Ng W.-L."/>
            <person name="Kazmierczak K.M."/>
            <person name="Andrzejewski T.M."/>
            <person name="Davidsen T.M."/>
            <person name="Wayne K.J."/>
            <person name="Tettelin H."/>
            <person name="Glass J.I."/>
            <person name="Rusch D."/>
            <person name="Podicherti R."/>
            <person name="Tsui H.-C.T."/>
            <person name="Winkler M.E."/>
        </authorList>
    </citation>
    <scope>NUCLEOTIDE SEQUENCE</scope>
</reference>
<feature type="domain" description="Peptidase M20 dimerisation" evidence="2">
    <location>
        <begin position="224"/>
        <end position="312"/>
    </location>
</feature>
<dbReference type="GO" id="GO:0016787">
    <property type="term" value="F:hydrolase activity"/>
    <property type="evidence" value="ECO:0007669"/>
    <property type="project" value="UniProtKB-KW"/>
</dbReference>
<name>A0A381VGD7_9ZZZZ</name>
<gene>
    <name evidence="3" type="ORF">METZ01_LOCUS92260</name>
</gene>
<dbReference type="InterPro" id="IPR011650">
    <property type="entry name" value="Peptidase_M20_dimer"/>
</dbReference>
<proteinExistence type="predicted"/>
<dbReference type="Gene3D" id="3.40.630.10">
    <property type="entry name" value="Zn peptidases"/>
    <property type="match status" value="1"/>
</dbReference>
<dbReference type="PANTHER" id="PTHR11014:SF63">
    <property type="entry name" value="METALLOPEPTIDASE, PUTATIVE (AFU_ORTHOLOGUE AFUA_6G09600)-RELATED"/>
    <property type="match status" value="1"/>
</dbReference>
<dbReference type="InterPro" id="IPR017439">
    <property type="entry name" value="Amidohydrolase"/>
</dbReference>
<accession>A0A381VGD7</accession>
<evidence type="ECO:0000313" key="3">
    <source>
        <dbReference type="EMBL" id="SVA39406.1"/>
    </source>
</evidence>
<dbReference type="InterPro" id="IPR002933">
    <property type="entry name" value="Peptidase_M20"/>
</dbReference>
<dbReference type="EMBL" id="UINC01008764">
    <property type="protein sequence ID" value="SVA39406.1"/>
    <property type="molecule type" value="Genomic_DNA"/>
</dbReference>
<keyword evidence="1" id="KW-0378">Hydrolase</keyword>
<dbReference type="PANTHER" id="PTHR11014">
    <property type="entry name" value="PEPTIDASE M20 FAMILY MEMBER"/>
    <property type="match status" value="1"/>
</dbReference>
<dbReference type="InterPro" id="IPR036264">
    <property type="entry name" value="Bact_exopeptidase_dim_dom"/>
</dbReference>